<gene>
    <name evidence="3" type="ORF">SPIL2461_LOCUS2636</name>
</gene>
<dbReference type="InterPro" id="IPR011009">
    <property type="entry name" value="Kinase-like_dom_sf"/>
</dbReference>
<dbReference type="OrthoDB" id="414097at2759"/>
<dbReference type="Pfam" id="PF01636">
    <property type="entry name" value="APH"/>
    <property type="match status" value="1"/>
</dbReference>
<dbReference type="Gene3D" id="3.90.1200.10">
    <property type="match status" value="1"/>
</dbReference>
<comment type="caution">
    <text evidence="3">The sequence shown here is derived from an EMBL/GenBank/DDBJ whole genome shotgun (WGS) entry which is preliminary data.</text>
</comment>
<evidence type="ECO:0000259" key="2">
    <source>
        <dbReference type="Pfam" id="PF01636"/>
    </source>
</evidence>
<organism evidence="3 4">
    <name type="scientific">Symbiodinium pilosum</name>
    <name type="common">Dinoflagellate</name>
    <dbReference type="NCBI Taxonomy" id="2952"/>
    <lineage>
        <taxon>Eukaryota</taxon>
        <taxon>Sar</taxon>
        <taxon>Alveolata</taxon>
        <taxon>Dinophyceae</taxon>
        <taxon>Suessiales</taxon>
        <taxon>Symbiodiniaceae</taxon>
        <taxon>Symbiodinium</taxon>
    </lineage>
</organism>
<feature type="region of interest" description="Disordered" evidence="1">
    <location>
        <begin position="108"/>
        <end position="164"/>
    </location>
</feature>
<feature type="compositionally biased region" description="Basic and acidic residues" evidence="1">
    <location>
        <begin position="151"/>
        <end position="161"/>
    </location>
</feature>
<dbReference type="SUPFAM" id="SSF56112">
    <property type="entry name" value="Protein kinase-like (PK-like)"/>
    <property type="match status" value="1"/>
</dbReference>
<accession>A0A812K3E3</accession>
<protein>
    <recommendedName>
        <fullName evidence="2">Aminoglycoside phosphotransferase domain-containing protein</fullName>
    </recommendedName>
</protein>
<evidence type="ECO:0000256" key="1">
    <source>
        <dbReference type="SAM" id="MobiDB-lite"/>
    </source>
</evidence>
<dbReference type="AlphaFoldDB" id="A0A812K3E3"/>
<proteinExistence type="predicted"/>
<dbReference type="EMBL" id="CAJNIZ010002925">
    <property type="protein sequence ID" value="CAE7216491.1"/>
    <property type="molecule type" value="Genomic_DNA"/>
</dbReference>
<feature type="domain" description="Aminoglycoside phosphotransferase" evidence="2">
    <location>
        <begin position="248"/>
        <end position="411"/>
    </location>
</feature>
<dbReference type="InterPro" id="IPR002575">
    <property type="entry name" value="Aminoglycoside_PTrfase"/>
</dbReference>
<feature type="compositionally biased region" description="Low complexity" evidence="1">
    <location>
        <begin position="120"/>
        <end position="150"/>
    </location>
</feature>
<reference evidence="3" key="1">
    <citation type="submission" date="2021-02" db="EMBL/GenBank/DDBJ databases">
        <authorList>
            <person name="Dougan E. K."/>
            <person name="Rhodes N."/>
            <person name="Thang M."/>
            <person name="Chan C."/>
        </authorList>
    </citation>
    <scope>NUCLEOTIDE SEQUENCE</scope>
</reference>
<dbReference type="Proteomes" id="UP000649617">
    <property type="component" value="Unassembled WGS sequence"/>
</dbReference>
<sequence length="441" mass="48377">MFHLGSLSVDIRAAGLLEAGFLAGPWGECLAEATVREHAETNQGQAGQVIDFLDRCGHRRFGKAADKLERATHKVMRKGGFHACPPSEMDPQVWGRTRQLPIGVQAITEAPRQRSGYPVARSSSSSSSSSSSGSSSSSSSGSSSRSSSASSEHRLDPETKSLCRSAAPEGRIDVMLEKHVSQLPLDVVAEISKRGATISSAVRLKSSFHSTWLVEVEPFLQDQKRHTRVIVQILGAEVGDHALSFVISAKQIDKAMQLARRAGLRVPDVILTGSCETEIGNLDFIVQEFIITQTVEDIVKAPRKEWHRMECEILTALKRAPIVDPNDAAPMLYLNSLDKYLLWLRDLVPPKLTDIVKALDDFRRDCPSAGPSPAILMHQDINNGNLLASKVDEAQWKLDAVIDWETAAVGPSELAERPMQEQWRTALAFGDVVKDMTRVTR</sequence>
<evidence type="ECO:0000313" key="4">
    <source>
        <dbReference type="Proteomes" id="UP000649617"/>
    </source>
</evidence>
<keyword evidence="4" id="KW-1185">Reference proteome</keyword>
<evidence type="ECO:0000313" key="3">
    <source>
        <dbReference type="EMBL" id="CAE7216491.1"/>
    </source>
</evidence>
<name>A0A812K3E3_SYMPI</name>